<dbReference type="PANTHER" id="PTHR42756:SF1">
    <property type="entry name" value="TRANSCRIPTIONAL REPRESSOR OF EMRAB OPERON"/>
    <property type="match status" value="1"/>
</dbReference>
<organism evidence="5 6">
    <name type="scientific">Apilactobacillus apisilvae</name>
    <dbReference type="NCBI Taxonomy" id="2923364"/>
    <lineage>
        <taxon>Bacteria</taxon>
        <taxon>Bacillati</taxon>
        <taxon>Bacillota</taxon>
        <taxon>Bacilli</taxon>
        <taxon>Lactobacillales</taxon>
        <taxon>Lactobacillaceae</taxon>
        <taxon>Apilactobacillus</taxon>
    </lineage>
</organism>
<evidence type="ECO:0000256" key="1">
    <source>
        <dbReference type="ARBA" id="ARBA00023015"/>
    </source>
</evidence>
<name>A0ABY4PGR9_9LACO</name>
<feature type="domain" description="HTH marR-type" evidence="4">
    <location>
        <begin position="1"/>
        <end position="137"/>
    </location>
</feature>
<dbReference type="SUPFAM" id="SSF46785">
    <property type="entry name" value="Winged helix' DNA-binding domain"/>
    <property type="match status" value="1"/>
</dbReference>
<dbReference type="Gene3D" id="1.10.10.10">
    <property type="entry name" value="Winged helix-like DNA-binding domain superfamily/Winged helix DNA-binding domain"/>
    <property type="match status" value="1"/>
</dbReference>
<dbReference type="InterPro" id="IPR000835">
    <property type="entry name" value="HTH_MarR-typ"/>
</dbReference>
<dbReference type="SMART" id="SM00347">
    <property type="entry name" value="HTH_MARR"/>
    <property type="match status" value="1"/>
</dbReference>
<dbReference type="EMBL" id="CP093362">
    <property type="protein sequence ID" value="UQS84802.1"/>
    <property type="molecule type" value="Genomic_DNA"/>
</dbReference>
<dbReference type="InterPro" id="IPR036390">
    <property type="entry name" value="WH_DNA-bd_sf"/>
</dbReference>
<keyword evidence="6" id="KW-1185">Reference proteome</keyword>
<evidence type="ECO:0000259" key="4">
    <source>
        <dbReference type="PROSITE" id="PS50995"/>
    </source>
</evidence>
<dbReference type="PROSITE" id="PS50995">
    <property type="entry name" value="HTH_MARR_2"/>
    <property type="match status" value="1"/>
</dbReference>
<proteinExistence type="predicted"/>
<dbReference type="InterPro" id="IPR036388">
    <property type="entry name" value="WH-like_DNA-bd_sf"/>
</dbReference>
<evidence type="ECO:0000256" key="3">
    <source>
        <dbReference type="ARBA" id="ARBA00023163"/>
    </source>
</evidence>
<sequence>MLDKEKLMVFYYAFQGINNIANLDEYNLTPNQQKMLFAIDTIPEITIKQLLQIIGISKQALNVACRDLRERNLVFTATAKSDKRKTAVYLTDDGSKMIEEIETSQLEFINKVCGKTDFNWEDTMKILSSNYLKNIQK</sequence>
<accession>A0ABY4PGR9</accession>
<dbReference type="RefSeq" id="WP_249510785.1">
    <property type="nucleotide sequence ID" value="NZ_CP093362.1"/>
</dbReference>
<dbReference type="PANTHER" id="PTHR42756">
    <property type="entry name" value="TRANSCRIPTIONAL REGULATOR, MARR"/>
    <property type="match status" value="1"/>
</dbReference>
<keyword evidence="1" id="KW-0805">Transcription regulation</keyword>
<dbReference type="Proteomes" id="UP000831859">
    <property type="component" value="Chromosome"/>
</dbReference>
<keyword evidence="3" id="KW-0804">Transcription</keyword>
<protein>
    <submittedName>
        <fullName evidence="5">MarR family winged helix-turn-helix transcriptional regulator</fullName>
    </submittedName>
</protein>
<reference evidence="5 6" key="1">
    <citation type="journal article" date="2022" name="Int. J. Syst. Evol. Microbiol.">
        <title>Apilactobacillus apisilvae sp. nov., Nicolia spurrieriana gen. nov. sp. nov., Bombilactobacillus folatiphilus sp. nov. and Bombilactobacillus thymidiniphilus sp. nov., four new lactic acid bacterial isolates from stingless bees Tetragonula carbonaria and Austroplebeia australis.</title>
        <authorList>
            <person name="Oliphant S.A."/>
            <person name="Watson-Haigh N.S."/>
            <person name="Sumby K.M."/>
            <person name="Gardner J."/>
            <person name="Groom S."/>
            <person name="Jiranek V."/>
        </authorList>
    </citation>
    <scope>NUCLEOTIDE SEQUENCE [LARGE SCALE GENOMIC DNA]</scope>
    <source>
        <strain evidence="5 6">SG5_A10</strain>
    </source>
</reference>
<gene>
    <name evidence="5" type="ORF">MOO46_06030</name>
</gene>
<dbReference type="Pfam" id="PF12802">
    <property type="entry name" value="MarR_2"/>
    <property type="match status" value="1"/>
</dbReference>
<evidence type="ECO:0000313" key="6">
    <source>
        <dbReference type="Proteomes" id="UP000831859"/>
    </source>
</evidence>
<keyword evidence="2" id="KW-0238">DNA-binding</keyword>
<evidence type="ECO:0000313" key="5">
    <source>
        <dbReference type="EMBL" id="UQS84802.1"/>
    </source>
</evidence>
<evidence type="ECO:0000256" key="2">
    <source>
        <dbReference type="ARBA" id="ARBA00023125"/>
    </source>
</evidence>